<feature type="region of interest" description="Disordered" evidence="1">
    <location>
        <begin position="123"/>
        <end position="209"/>
    </location>
</feature>
<dbReference type="EMBL" id="CAKOFQ010008298">
    <property type="protein sequence ID" value="CAH2013257.1"/>
    <property type="molecule type" value="Genomic_DNA"/>
</dbReference>
<dbReference type="PROSITE" id="PS50994">
    <property type="entry name" value="INTEGRASE"/>
    <property type="match status" value="1"/>
</dbReference>
<dbReference type="PANTHER" id="PTHR37984:SF5">
    <property type="entry name" value="PROTEIN NYNRIN-LIKE"/>
    <property type="match status" value="1"/>
</dbReference>
<evidence type="ECO:0000313" key="4">
    <source>
        <dbReference type="Proteomes" id="UP001152888"/>
    </source>
</evidence>
<feature type="domain" description="Integrase catalytic" evidence="2">
    <location>
        <begin position="228"/>
        <end position="383"/>
    </location>
</feature>
<reference evidence="3" key="1">
    <citation type="submission" date="2022-03" db="EMBL/GenBank/DDBJ databases">
        <authorList>
            <person name="Sayadi A."/>
        </authorList>
    </citation>
    <scope>NUCLEOTIDE SEQUENCE</scope>
</reference>
<dbReference type="OrthoDB" id="8031975at2759"/>
<dbReference type="InterPro" id="IPR036397">
    <property type="entry name" value="RNaseH_sf"/>
</dbReference>
<feature type="region of interest" description="Disordered" evidence="1">
    <location>
        <begin position="475"/>
        <end position="521"/>
    </location>
</feature>
<gene>
    <name evidence="3" type="ORF">ACAOBT_LOCUS33350</name>
</gene>
<keyword evidence="4" id="KW-1185">Reference proteome</keyword>
<dbReference type="InterPro" id="IPR001584">
    <property type="entry name" value="Integrase_cat-core"/>
</dbReference>
<dbReference type="InterPro" id="IPR050951">
    <property type="entry name" value="Retrovirus_Pol_polyprotein"/>
</dbReference>
<feature type="compositionally biased region" description="Basic residues" evidence="1">
    <location>
        <begin position="512"/>
        <end position="521"/>
    </location>
</feature>
<evidence type="ECO:0000256" key="1">
    <source>
        <dbReference type="SAM" id="MobiDB-lite"/>
    </source>
</evidence>
<dbReference type="AlphaFoldDB" id="A0A9P0MH48"/>
<dbReference type="Proteomes" id="UP001152888">
    <property type="component" value="Unassembled WGS sequence"/>
</dbReference>
<evidence type="ECO:0000313" key="3">
    <source>
        <dbReference type="EMBL" id="CAH2013257.1"/>
    </source>
</evidence>
<dbReference type="SUPFAM" id="SSF53098">
    <property type="entry name" value="Ribonuclease H-like"/>
    <property type="match status" value="1"/>
</dbReference>
<comment type="caution">
    <text evidence="3">The sequence shown here is derived from an EMBL/GenBank/DDBJ whole genome shotgun (WGS) entry which is preliminary data.</text>
</comment>
<dbReference type="GO" id="GO:0003676">
    <property type="term" value="F:nucleic acid binding"/>
    <property type="evidence" value="ECO:0007669"/>
    <property type="project" value="InterPro"/>
</dbReference>
<accession>A0A9P0MH48</accession>
<dbReference type="PANTHER" id="PTHR37984">
    <property type="entry name" value="PROTEIN CBG26694"/>
    <property type="match status" value="1"/>
</dbReference>
<proteinExistence type="predicted"/>
<feature type="compositionally biased region" description="Polar residues" evidence="1">
    <location>
        <begin position="182"/>
        <end position="209"/>
    </location>
</feature>
<protein>
    <recommendedName>
        <fullName evidence="2">Integrase catalytic domain-containing protein</fullName>
    </recommendedName>
</protein>
<dbReference type="GO" id="GO:0015074">
    <property type="term" value="P:DNA integration"/>
    <property type="evidence" value="ECO:0007669"/>
    <property type="project" value="InterPro"/>
</dbReference>
<feature type="compositionally biased region" description="Polar residues" evidence="1">
    <location>
        <begin position="138"/>
        <end position="163"/>
    </location>
</feature>
<feature type="compositionally biased region" description="Polar residues" evidence="1">
    <location>
        <begin position="480"/>
        <end position="511"/>
    </location>
</feature>
<feature type="compositionally biased region" description="Basic and acidic residues" evidence="1">
    <location>
        <begin position="123"/>
        <end position="136"/>
    </location>
</feature>
<organism evidence="3 4">
    <name type="scientific">Acanthoscelides obtectus</name>
    <name type="common">Bean weevil</name>
    <name type="synonym">Bruchus obtectus</name>
    <dbReference type="NCBI Taxonomy" id="200917"/>
    <lineage>
        <taxon>Eukaryota</taxon>
        <taxon>Metazoa</taxon>
        <taxon>Ecdysozoa</taxon>
        <taxon>Arthropoda</taxon>
        <taxon>Hexapoda</taxon>
        <taxon>Insecta</taxon>
        <taxon>Pterygota</taxon>
        <taxon>Neoptera</taxon>
        <taxon>Endopterygota</taxon>
        <taxon>Coleoptera</taxon>
        <taxon>Polyphaga</taxon>
        <taxon>Cucujiformia</taxon>
        <taxon>Chrysomeloidea</taxon>
        <taxon>Chrysomelidae</taxon>
        <taxon>Bruchinae</taxon>
        <taxon>Bruchini</taxon>
        <taxon>Acanthoscelides</taxon>
    </lineage>
</organism>
<sequence>MKDLFISLGSLKDGGSEKEEELFIFMYVWDLSPTIQLRTTFESVLIVTEPQKRKKLSGAQFRQKKTRKRGTERKIGRFFDEIINYIAYRDKISLIPIPRRINTTLFKSKWNGLACGKRANQEKMSTDAYTEEEKGPSDASTKNNFPCRMSTITSNFTQIQPRQPNFYPQKRQGPPKNFKPTPMSTSTITNRPSQQQNQYRPNFFSNHGQRPNFIAEELTNTEATEQSQNEQEYDEQQYYDPNYENYEQQEYENSDNHFSRYAQAYQTMSRNHVDILSKTKHFFSHHGFPKSLHADYGELRSEVIKDYCKAHEIHLHLGSTSNPSSIAPIERLHSTIGEKLRILRQTRKTDTTTDLMTDVILNYNQSVHSTTKHTPFDLLYGSTEDPYSSHLKQILEKDKINEQIAHDSYNQLKKQTNKINEKRVSKIAVLKSAIYIKIPIRQTKDKPKYQKHTIFKQQGNQILIKDRIHMLRRIKPQRKNPLQSSTSPVPTNSSATDEPSAQSTSGNQTASRKFKINRKSS</sequence>
<evidence type="ECO:0000259" key="2">
    <source>
        <dbReference type="PROSITE" id="PS50994"/>
    </source>
</evidence>
<dbReference type="InterPro" id="IPR012337">
    <property type="entry name" value="RNaseH-like_sf"/>
</dbReference>
<dbReference type="Gene3D" id="3.30.420.10">
    <property type="entry name" value="Ribonuclease H-like superfamily/Ribonuclease H"/>
    <property type="match status" value="1"/>
</dbReference>
<name>A0A9P0MH48_ACAOB</name>